<evidence type="ECO:0000313" key="8">
    <source>
        <dbReference type="Proteomes" id="UP000030651"/>
    </source>
</evidence>
<dbReference type="InterPro" id="IPR052210">
    <property type="entry name" value="LysM1-like"/>
</dbReference>
<dbReference type="InParanoid" id="W3X5M4"/>
<evidence type="ECO:0000256" key="2">
    <source>
        <dbReference type="ARBA" id="ARBA00022729"/>
    </source>
</evidence>
<name>W3X5M4_PESFW</name>
<dbReference type="InterPro" id="IPR036779">
    <property type="entry name" value="LysM_dom_sf"/>
</dbReference>
<comment type="similarity">
    <text evidence="4">Belongs to the secreted LysM effector family.</text>
</comment>
<evidence type="ECO:0000259" key="6">
    <source>
        <dbReference type="PROSITE" id="PS51782"/>
    </source>
</evidence>
<dbReference type="HOGENOM" id="CLU_010591_5_1_1"/>
<accession>W3X5M4</accession>
<reference evidence="8" key="1">
    <citation type="journal article" date="2015" name="BMC Genomics">
        <title>Genomic and transcriptomic analysis of the endophytic fungus Pestalotiopsis fici reveals its lifestyle and high potential for synthesis of natural products.</title>
        <authorList>
            <person name="Wang X."/>
            <person name="Zhang X."/>
            <person name="Liu L."/>
            <person name="Xiang M."/>
            <person name="Wang W."/>
            <person name="Sun X."/>
            <person name="Che Y."/>
            <person name="Guo L."/>
            <person name="Liu G."/>
            <person name="Guo L."/>
            <person name="Wang C."/>
            <person name="Yin W.B."/>
            <person name="Stadler M."/>
            <person name="Zhang X."/>
            <person name="Liu X."/>
        </authorList>
    </citation>
    <scope>NUCLEOTIDE SEQUENCE [LARGE SCALE GENOMIC DNA]</scope>
    <source>
        <strain evidence="8">W106-1 / CGMCC3.15140</strain>
    </source>
</reference>
<dbReference type="Proteomes" id="UP000030651">
    <property type="component" value="Unassembled WGS sequence"/>
</dbReference>
<keyword evidence="8" id="KW-1185">Reference proteome</keyword>
<keyword evidence="3" id="KW-0843">Virulence</keyword>
<dbReference type="Gene3D" id="3.10.350.10">
    <property type="entry name" value="LysM domain"/>
    <property type="match status" value="4"/>
</dbReference>
<keyword evidence="1" id="KW-0147">Chitin-binding</keyword>
<evidence type="ECO:0000256" key="4">
    <source>
        <dbReference type="ARBA" id="ARBA00044955"/>
    </source>
</evidence>
<dbReference type="AlphaFoldDB" id="W3X5M4"/>
<dbReference type="PROSITE" id="PS51782">
    <property type="entry name" value="LYSM"/>
    <property type="match status" value="4"/>
</dbReference>
<organism evidence="7 8">
    <name type="scientific">Pestalotiopsis fici (strain W106-1 / CGMCC3.15140)</name>
    <dbReference type="NCBI Taxonomy" id="1229662"/>
    <lineage>
        <taxon>Eukaryota</taxon>
        <taxon>Fungi</taxon>
        <taxon>Dikarya</taxon>
        <taxon>Ascomycota</taxon>
        <taxon>Pezizomycotina</taxon>
        <taxon>Sordariomycetes</taxon>
        <taxon>Xylariomycetidae</taxon>
        <taxon>Amphisphaeriales</taxon>
        <taxon>Sporocadaceae</taxon>
        <taxon>Pestalotiopsis</taxon>
    </lineage>
</organism>
<dbReference type="Pfam" id="PF01476">
    <property type="entry name" value="LysM"/>
    <property type="match status" value="3"/>
</dbReference>
<feature type="domain" description="LysM" evidence="6">
    <location>
        <begin position="328"/>
        <end position="377"/>
    </location>
</feature>
<dbReference type="STRING" id="1229662.W3X5M4"/>
<proteinExistence type="inferred from homology"/>
<feature type="domain" description="LysM" evidence="6">
    <location>
        <begin position="608"/>
        <end position="658"/>
    </location>
</feature>
<dbReference type="SMART" id="SM00257">
    <property type="entry name" value="LysM"/>
    <property type="match status" value="4"/>
</dbReference>
<protein>
    <recommendedName>
        <fullName evidence="6">LysM domain-containing protein</fullName>
    </recommendedName>
</protein>
<gene>
    <name evidence="7" type="ORF">PFICI_08015</name>
</gene>
<sequence>MARLLIKTLTTLLLFHSCSTFNLYPPVNSDKLSKALNISTECFAALHVPWILHFTPNARRLTLYSSNQSLPDCDQTLFGMVGDFENFWWEEDNVTTLCNGNCPQATSDWRLNVFDACYGEYISAYGKLVPANSVSDRFYDSLNIACLPSGSDDFSWCLTESQQWVGSDIVRPDCNANPSAPSCGGNVSAIPDSSQRMANLYGDDILCNQCFIEMLYSRVTSSLLSNEDHSDYLVDQLQDVADICSTQLRDFTVRAVPTYAPAPPVTSIPTTTTSGGTAPAATTCAGQAVNTGSGCDALSTKYRVATGDLLAIINSSTCQISSTVCLPAACTLQRLTGSQTCDTLAASLKVTTVQFLSWNPNIIGLCDSLTVGQYICVSAPGTNSSYALPPPPLGSAANAGNQQRGGAGGVVTPSTTVLGTLTNPASQGSISAPSPTQDGLAKNCNNYASAKAGDTCFDFVKNNGISADKFYSWNPVLGSNGVDCSTKFWANEYYCIGTQTTSSTAPGPTQSGIVSNCAKYAMAQTGDVCSVFASRNGISTTQLYSWNAVLGSSGQNCGTSLWANEYYCVGTSAAAAVTTTKSTTTTTKPAAVTAPGPTQSGISTKCNKYAAAISGDTCGAFAARNGITTANLYAWNTVLGPNGSQCASSLWANEYYCIGVST</sequence>
<evidence type="ECO:0000256" key="3">
    <source>
        <dbReference type="ARBA" id="ARBA00023026"/>
    </source>
</evidence>
<dbReference type="OrthoDB" id="1193027at2759"/>
<feature type="chain" id="PRO_5004835438" description="LysM domain-containing protein" evidence="5">
    <location>
        <begin position="21"/>
        <end position="662"/>
    </location>
</feature>
<dbReference type="CDD" id="cd00118">
    <property type="entry name" value="LysM"/>
    <property type="match status" value="2"/>
</dbReference>
<dbReference type="PANTHER" id="PTHR34997">
    <property type="entry name" value="AM15"/>
    <property type="match status" value="1"/>
</dbReference>
<evidence type="ECO:0000256" key="1">
    <source>
        <dbReference type="ARBA" id="ARBA00022669"/>
    </source>
</evidence>
<dbReference type="RefSeq" id="XP_007834787.1">
    <property type="nucleotide sequence ID" value="XM_007836596.1"/>
</dbReference>
<feature type="domain" description="LysM" evidence="6">
    <location>
        <begin position="446"/>
        <end position="496"/>
    </location>
</feature>
<dbReference type="GO" id="GO:0008061">
    <property type="term" value="F:chitin binding"/>
    <property type="evidence" value="ECO:0007669"/>
    <property type="project" value="UniProtKB-KW"/>
</dbReference>
<dbReference type="PANTHER" id="PTHR34997:SF2">
    <property type="entry name" value="LYSM DOMAIN-CONTAINING PROTEIN-RELATED"/>
    <property type="match status" value="1"/>
</dbReference>
<dbReference type="OMA" id="SLWANEY"/>
<dbReference type="EMBL" id="KI912113">
    <property type="protein sequence ID" value="ETS80486.1"/>
    <property type="molecule type" value="Genomic_DNA"/>
</dbReference>
<dbReference type="InterPro" id="IPR018392">
    <property type="entry name" value="LysM"/>
</dbReference>
<feature type="domain" description="LysM" evidence="6">
    <location>
        <begin position="519"/>
        <end position="569"/>
    </location>
</feature>
<dbReference type="KEGG" id="pfy:PFICI_08015"/>
<evidence type="ECO:0000256" key="5">
    <source>
        <dbReference type="SAM" id="SignalP"/>
    </source>
</evidence>
<feature type="signal peptide" evidence="5">
    <location>
        <begin position="1"/>
        <end position="20"/>
    </location>
</feature>
<dbReference type="GeneID" id="19273028"/>
<keyword evidence="2 5" id="KW-0732">Signal</keyword>
<dbReference type="eggNOG" id="KOG2806">
    <property type="taxonomic scope" value="Eukaryota"/>
</dbReference>
<evidence type="ECO:0000313" key="7">
    <source>
        <dbReference type="EMBL" id="ETS80486.1"/>
    </source>
</evidence>